<keyword evidence="1" id="KW-0812">Transmembrane</keyword>
<dbReference type="EMBL" id="FN653087">
    <property type="protein sequence ID" value="CBY11580.1"/>
    <property type="molecule type" value="Genomic_DNA"/>
</dbReference>
<dbReference type="OrthoDB" id="10539954at2759"/>
<dbReference type="InParanoid" id="E4XNZ2"/>
<dbReference type="Proteomes" id="UP000001307">
    <property type="component" value="Unassembled WGS sequence"/>
</dbReference>
<dbReference type="Gene3D" id="3.10.110.10">
    <property type="entry name" value="Ubiquitin Conjugating Enzyme"/>
    <property type="match status" value="1"/>
</dbReference>
<sequence length="237" mass="27350">MESRYLSRVEKEFDELQKFIKEANLNLTVTRANGYENGYIAWKVIHESPIDESTEMQSIKSTIIVEFTDEYPFKPPVLFCSDSTQHCFLGEGNRISFNRLRDTKTEWLVWTPIILILAGVHDLFISYLSTNPQLFGCASPQVLAKKPDFDMKIPQTAIEKFLDFRTVHETSTGMNSVEQRRIIKLYDDEWDLAQIDNQLAELKARRIKVLKAIKTGLGSEAGLRRSGRRRKNQNEGD</sequence>
<dbReference type="AlphaFoldDB" id="E4XNZ2"/>
<reference evidence="2" key="1">
    <citation type="journal article" date="2010" name="Science">
        <title>Plasticity of animal genome architecture unmasked by rapid evolution of a pelagic tunicate.</title>
        <authorList>
            <person name="Denoeud F."/>
            <person name="Henriet S."/>
            <person name="Mungpakdee S."/>
            <person name="Aury J.M."/>
            <person name="Da Silva C."/>
            <person name="Brinkmann H."/>
            <person name="Mikhaleva J."/>
            <person name="Olsen L.C."/>
            <person name="Jubin C."/>
            <person name="Canestro C."/>
            <person name="Bouquet J.M."/>
            <person name="Danks G."/>
            <person name="Poulain J."/>
            <person name="Campsteijn C."/>
            <person name="Adamski M."/>
            <person name="Cross I."/>
            <person name="Yadetie F."/>
            <person name="Muffato M."/>
            <person name="Louis A."/>
            <person name="Butcher S."/>
            <person name="Tsagkogeorga G."/>
            <person name="Konrad A."/>
            <person name="Singh S."/>
            <person name="Jensen M.F."/>
            <person name="Cong E.H."/>
            <person name="Eikeseth-Otteraa H."/>
            <person name="Noel B."/>
            <person name="Anthouard V."/>
            <person name="Porcel B.M."/>
            <person name="Kachouri-Lafond R."/>
            <person name="Nishino A."/>
            <person name="Ugolini M."/>
            <person name="Chourrout P."/>
            <person name="Nishida H."/>
            <person name="Aasland R."/>
            <person name="Huzurbazar S."/>
            <person name="Westhof E."/>
            <person name="Delsuc F."/>
            <person name="Lehrach H."/>
            <person name="Reinhardt R."/>
            <person name="Weissenbach J."/>
            <person name="Roy S.W."/>
            <person name="Artiguenave F."/>
            <person name="Postlethwait J.H."/>
            <person name="Manak J.R."/>
            <person name="Thompson E.M."/>
            <person name="Jaillon O."/>
            <person name="Du Pasquier L."/>
            <person name="Boudinot P."/>
            <person name="Liberles D.A."/>
            <person name="Volff J.N."/>
            <person name="Philippe H."/>
            <person name="Lenhard B."/>
            <person name="Roest Crollius H."/>
            <person name="Wincker P."/>
            <person name="Chourrout D."/>
        </authorList>
    </citation>
    <scope>NUCLEOTIDE SEQUENCE [LARGE SCALE GENOMIC DNA]</scope>
</reference>
<proteinExistence type="predicted"/>
<evidence type="ECO:0000313" key="3">
    <source>
        <dbReference type="Proteomes" id="UP000001307"/>
    </source>
</evidence>
<keyword evidence="1" id="KW-0472">Membrane</keyword>
<accession>E4XNZ2</accession>
<evidence type="ECO:0000256" key="1">
    <source>
        <dbReference type="SAM" id="Phobius"/>
    </source>
</evidence>
<keyword evidence="1" id="KW-1133">Transmembrane helix</keyword>
<evidence type="ECO:0000313" key="2">
    <source>
        <dbReference type="EMBL" id="CBY11580.1"/>
    </source>
</evidence>
<dbReference type="SUPFAM" id="SSF54495">
    <property type="entry name" value="UBC-like"/>
    <property type="match status" value="1"/>
</dbReference>
<protein>
    <submittedName>
        <fullName evidence="2">Uncharacterized protein</fullName>
    </submittedName>
</protein>
<feature type="transmembrane region" description="Helical" evidence="1">
    <location>
        <begin position="107"/>
        <end position="128"/>
    </location>
</feature>
<dbReference type="InterPro" id="IPR016135">
    <property type="entry name" value="UBQ-conjugating_enzyme/RWD"/>
</dbReference>
<organism evidence="2">
    <name type="scientific">Oikopleura dioica</name>
    <name type="common">Tunicate</name>
    <dbReference type="NCBI Taxonomy" id="34765"/>
    <lineage>
        <taxon>Eukaryota</taxon>
        <taxon>Metazoa</taxon>
        <taxon>Chordata</taxon>
        <taxon>Tunicata</taxon>
        <taxon>Appendicularia</taxon>
        <taxon>Copelata</taxon>
        <taxon>Oikopleuridae</taxon>
        <taxon>Oikopleura</taxon>
    </lineage>
</organism>
<dbReference type="CDD" id="cd00195">
    <property type="entry name" value="UBCc_UEV"/>
    <property type="match status" value="1"/>
</dbReference>
<gene>
    <name evidence="2" type="ORF">GSOID_T00016747001</name>
</gene>
<keyword evidence="3" id="KW-1185">Reference proteome</keyword>
<name>E4XNZ2_OIKDI</name>